<comment type="caution">
    <text evidence="7">The sequence shown here is derived from an EMBL/GenBank/DDBJ whole genome shotgun (WGS) entry which is preliminary data.</text>
</comment>
<dbReference type="InterPro" id="IPR058240">
    <property type="entry name" value="rSAM_sf"/>
</dbReference>
<evidence type="ECO:0000259" key="6">
    <source>
        <dbReference type="PROSITE" id="PS51918"/>
    </source>
</evidence>
<dbReference type="Pfam" id="PF04055">
    <property type="entry name" value="Radical_SAM"/>
    <property type="match status" value="1"/>
</dbReference>
<dbReference type="Gene3D" id="3.40.50.280">
    <property type="entry name" value="Cobalamin-binding domain"/>
    <property type="match status" value="1"/>
</dbReference>
<gene>
    <name evidence="7" type="ORF">LCGC14_2026050</name>
</gene>
<dbReference type="Gene3D" id="3.80.30.20">
    <property type="entry name" value="tm_1862 like domain"/>
    <property type="match status" value="1"/>
</dbReference>
<dbReference type="GO" id="GO:0003824">
    <property type="term" value="F:catalytic activity"/>
    <property type="evidence" value="ECO:0007669"/>
    <property type="project" value="InterPro"/>
</dbReference>
<evidence type="ECO:0000256" key="2">
    <source>
        <dbReference type="ARBA" id="ARBA00022691"/>
    </source>
</evidence>
<keyword evidence="5" id="KW-0411">Iron-sulfur</keyword>
<dbReference type="InterPro" id="IPR006638">
    <property type="entry name" value="Elp3/MiaA/NifB-like_rSAM"/>
</dbReference>
<keyword evidence="2" id="KW-0949">S-adenosyl-L-methionine</keyword>
<dbReference type="SFLD" id="SFLDG01082">
    <property type="entry name" value="B12-binding_domain_containing"/>
    <property type="match status" value="1"/>
</dbReference>
<dbReference type="InterPro" id="IPR007197">
    <property type="entry name" value="rSAM"/>
</dbReference>
<sequence>MTIALVKVSNVSDRLVPLGLACLQAYLKERNIDVKVFNFRATEYSLPKIASDPLIQLKPPKFVMNHQDFPLLVMIVDTLLFDGDVNFDERIFPDLIEDYANRLCEDYKVTKERFESILEYIKTIIHKISNFPIVGFSIDYLNVVESVICSTLLRLANPLIKIVWGGPTITQSYEAFKLWLKRGIVDGLVVGEGELPLLDISLDVELAQIPGVMSLKNDEELFYSPGAQVALDLLPTPDYSGLPLDTYYHIASVYRSRGCTNRCQFCAEWNLFGRRFRVRSIKNVINDIRSIIKDHHPKYIIFGESLINDDLEYFENLCDAMIKEDFGVNFGTHFRANITLELAKKAKEAGFNDAWIGVEALNDTDLKEMNKGTTINQNIATITNFAKAGVNVIAMLVVGFSNIDEEEKNCENIEGTIDYYSKFKIKNIEGKEQPLLIQWRPAPMFLVPGSLNYNEKREATTRPWSSTVTSEGNELFIQGLELELSDIPYEFDRPIPDEIVGDLMKRIQKADREAGFAIGGIAQHVISYMMQSRRNKRSRRKEERIGVIAQRFEAKKNIVL</sequence>
<dbReference type="InterPro" id="IPR051198">
    <property type="entry name" value="BchE-like"/>
</dbReference>
<dbReference type="AlphaFoldDB" id="A0A0F9FIP7"/>
<dbReference type="PANTHER" id="PTHR43409:SF7">
    <property type="entry name" value="BLL1977 PROTEIN"/>
    <property type="match status" value="1"/>
</dbReference>
<dbReference type="CDD" id="cd01335">
    <property type="entry name" value="Radical_SAM"/>
    <property type="match status" value="1"/>
</dbReference>
<dbReference type="SFLD" id="SFLDS00029">
    <property type="entry name" value="Radical_SAM"/>
    <property type="match status" value="1"/>
</dbReference>
<accession>A0A0F9FIP7</accession>
<feature type="domain" description="Radical SAM core" evidence="6">
    <location>
        <begin position="245"/>
        <end position="462"/>
    </location>
</feature>
<dbReference type="EMBL" id="LAZR01023497">
    <property type="protein sequence ID" value="KKL78316.1"/>
    <property type="molecule type" value="Genomic_DNA"/>
</dbReference>
<comment type="cofactor">
    <cofactor evidence="1">
        <name>[4Fe-4S] cluster</name>
        <dbReference type="ChEBI" id="CHEBI:49883"/>
    </cofactor>
</comment>
<dbReference type="SUPFAM" id="SSF102114">
    <property type="entry name" value="Radical SAM enzymes"/>
    <property type="match status" value="1"/>
</dbReference>
<dbReference type="PROSITE" id="PS51918">
    <property type="entry name" value="RADICAL_SAM"/>
    <property type="match status" value="1"/>
</dbReference>
<dbReference type="SMART" id="SM00729">
    <property type="entry name" value="Elp3"/>
    <property type="match status" value="1"/>
</dbReference>
<keyword evidence="3" id="KW-0479">Metal-binding</keyword>
<protein>
    <recommendedName>
        <fullName evidence="6">Radical SAM core domain-containing protein</fullName>
    </recommendedName>
</protein>
<evidence type="ECO:0000313" key="7">
    <source>
        <dbReference type="EMBL" id="KKL78316.1"/>
    </source>
</evidence>
<reference evidence="7" key="1">
    <citation type="journal article" date="2015" name="Nature">
        <title>Complex archaea that bridge the gap between prokaryotes and eukaryotes.</title>
        <authorList>
            <person name="Spang A."/>
            <person name="Saw J.H."/>
            <person name="Jorgensen S.L."/>
            <person name="Zaremba-Niedzwiedzka K."/>
            <person name="Martijn J."/>
            <person name="Lind A.E."/>
            <person name="van Eijk R."/>
            <person name="Schleper C."/>
            <person name="Guy L."/>
            <person name="Ettema T.J."/>
        </authorList>
    </citation>
    <scope>NUCLEOTIDE SEQUENCE</scope>
</reference>
<dbReference type="InterPro" id="IPR023404">
    <property type="entry name" value="rSAM_horseshoe"/>
</dbReference>
<evidence type="ECO:0000256" key="1">
    <source>
        <dbReference type="ARBA" id="ARBA00001966"/>
    </source>
</evidence>
<keyword evidence="4" id="KW-0408">Iron</keyword>
<name>A0A0F9FIP7_9ZZZZ</name>
<evidence type="ECO:0000256" key="3">
    <source>
        <dbReference type="ARBA" id="ARBA00022723"/>
    </source>
</evidence>
<evidence type="ECO:0000256" key="4">
    <source>
        <dbReference type="ARBA" id="ARBA00023004"/>
    </source>
</evidence>
<organism evidence="7">
    <name type="scientific">marine sediment metagenome</name>
    <dbReference type="NCBI Taxonomy" id="412755"/>
    <lineage>
        <taxon>unclassified sequences</taxon>
        <taxon>metagenomes</taxon>
        <taxon>ecological metagenomes</taxon>
    </lineage>
</organism>
<dbReference type="GO" id="GO:0046872">
    <property type="term" value="F:metal ion binding"/>
    <property type="evidence" value="ECO:0007669"/>
    <property type="project" value="UniProtKB-KW"/>
</dbReference>
<proteinExistence type="predicted"/>
<dbReference type="PANTHER" id="PTHR43409">
    <property type="entry name" value="ANAEROBIC MAGNESIUM-PROTOPORPHYRIN IX MONOMETHYL ESTER CYCLASE-RELATED"/>
    <property type="match status" value="1"/>
</dbReference>
<evidence type="ECO:0000256" key="5">
    <source>
        <dbReference type="ARBA" id="ARBA00023014"/>
    </source>
</evidence>
<dbReference type="GO" id="GO:0051536">
    <property type="term" value="F:iron-sulfur cluster binding"/>
    <property type="evidence" value="ECO:0007669"/>
    <property type="project" value="UniProtKB-KW"/>
</dbReference>
<dbReference type="GO" id="GO:0005829">
    <property type="term" value="C:cytosol"/>
    <property type="evidence" value="ECO:0007669"/>
    <property type="project" value="TreeGrafter"/>
</dbReference>